<dbReference type="InterPro" id="IPR001173">
    <property type="entry name" value="Glyco_trans_2-like"/>
</dbReference>
<dbReference type="PANTHER" id="PTHR43179">
    <property type="entry name" value="RHAMNOSYLTRANSFERASE WBBL"/>
    <property type="match status" value="1"/>
</dbReference>
<dbReference type="OrthoDB" id="9771846at2"/>
<dbReference type="Gene3D" id="3.90.550.10">
    <property type="entry name" value="Spore Coat Polysaccharide Biosynthesis Protein SpsA, Chain A"/>
    <property type="match status" value="1"/>
</dbReference>
<sequence length="322" mass="35122">MTSPAESGALAIVVVNYGSHLLLASNLVQVSRSVPEADVVVVDNYTSATEQAAVSALCADHDWTLVASPVNAGFGAGMNHGVEEATRRGNTRFLLLNPDATIDPRSVGLMVSAVDADPLALVAPTIVTSSGAVWFAGADLHLGFGRSRATRHRAGFPGERFEPWLSGACLLVTLDLWSRVGGFDERYFLYWEDIDLSMRAVRNGGRLTLLEEARAVHDEGGTHGEEHQGSARGKSSVYYFYNIRNRLLFAAQHLEAKDRRRWILNSPLAAWDVLLQGGRRQLLRSAAPLRAAVTGTCAGLALHARERTAQRRQRRSDPIDQR</sequence>
<evidence type="ECO:0000313" key="3">
    <source>
        <dbReference type="Proteomes" id="UP000326464"/>
    </source>
</evidence>
<evidence type="ECO:0000259" key="1">
    <source>
        <dbReference type="Pfam" id="PF00535"/>
    </source>
</evidence>
<gene>
    <name evidence="2" type="ORF">FNH21_13305</name>
</gene>
<proteinExistence type="predicted"/>
<accession>A0A7X1TPI2</accession>
<dbReference type="GO" id="GO:0016740">
    <property type="term" value="F:transferase activity"/>
    <property type="evidence" value="ECO:0007669"/>
    <property type="project" value="UniProtKB-KW"/>
</dbReference>
<dbReference type="Pfam" id="PF00535">
    <property type="entry name" value="Glycos_transf_2"/>
    <property type="match status" value="1"/>
</dbReference>
<dbReference type="AlphaFoldDB" id="A0A7X1TPI2"/>
<dbReference type="SUPFAM" id="SSF53448">
    <property type="entry name" value="Nucleotide-diphospho-sugar transferases"/>
    <property type="match status" value="1"/>
</dbReference>
<reference evidence="3" key="1">
    <citation type="submission" date="2019-07" db="EMBL/GenBank/DDBJ databases">
        <title>Arthrobacter KR32 sp. nov., isolated from mountain cheese made of cows milk.</title>
        <authorList>
            <person name="Flegler A."/>
        </authorList>
    </citation>
    <scope>NUCLEOTIDE SEQUENCE [LARGE SCALE GENOMIC DNA]</scope>
    <source>
        <strain evidence="3">KR32</strain>
    </source>
</reference>
<protein>
    <submittedName>
        <fullName evidence="2">Glycosyltransferase family 2 protein</fullName>
    </submittedName>
</protein>
<dbReference type="EMBL" id="VJXX01000005">
    <property type="protein sequence ID" value="MPY11678.1"/>
    <property type="molecule type" value="Genomic_DNA"/>
</dbReference>
<dbReference type="RefSeq" id="WP_152816522.1">
    <property type="nucleotide sequence ID" value="NZ_VJXX01000005.1"/>
</dbReference>
<name>A0A7X1TPI2_9MICC</name>
<comment type="caution">
    <text evidence="2">The sequence shown here is derived from an EMBL/GenBank/DDBJ whole genome shotgun (WGS) entry which is preliminary data.</text>
</comment>
<dbReference type="PANTHER" id="PTHR43179:SF7">
    <property type="entry name" value="RHAMNOSYLTRANSFERASE WBBL"/>
    <property type="match status" value="1"/>
</dbReference>
<keyword evidence="3" id="KW-1185">Reference proteome</keyword>
<keyword evidence="2" id="KW-0808">Transferase</keyword>
<feature type="domain" description="Glycosyltransferase 2-like" evidence="1">
    <location>
        <begin position="14"/>
        <end position="139"/>
    </location>
</feature>
<evidence type="ECO:0000313" key="2">
    <source>
        <dbReference type="EMBL" id="MPY11678.1"/>
    </source>
</evidence>
<dbReference type="InterPro" id="IPR029044">
    <property type="entry name" value="Nucleotide-diphossugar_trans"/>
</dbReference>
<organism evidence="2 3">
    <name type="scientific">Arthrobacter bussei</name>
    <dbReference type="NCBI Taxonomy" id="2594179"/>
    <lineage>
        <taxon>Bacteria</taxon>
        <taxon>Bacillati</taxon>
        <taxon>Actinomycetota</taxon>
        <taxon>Actinomycetes</taxon>
        <taxon>Micrococcales</taxon>
        <taxon>Micrococcaceae</taxon>
        <taxon>Arthrobacter</taxon>
    </lineage>
</organism>
<dbReference type="Proteomes" id="UP000326464">
    <property type="component" value="Unassembled WGS sequence"/>
</dbReference>